<evidence type="ECO:0000313" key="5">
    <source>
        <dbReference type="Proteomes" id="UP000289664"/>
    </source>
</evidence>
<dbReference type="Pfam" id="PF01420">
    <property type="entry name" value="Methylase_S"/>
    <property type="match status" value="2"/>
</dbReference>
<dbReference type="eggNOG" id="COG0732">
    <property type="taxonomic scope" value="Bacteria"/>
</dbReference>
<comment type="similarity">
    <text evidence="1">Belongs to the type-I restriction system S methylase family.</text>
</comment>
<dbReference type="KEGG" id="csci:HDCHBGLK_02536"/>
<sequence>MVNGNWSYCRLDEYLNLLTDYDANGSFADMAANVHTEWGHGYAWYVRATDLEQKLPLSEVRYADKSSYDFLKKSSLFGGELLMAKRGEIGKVYFFEMKTKYATLAPNLYLLKLNDKADGRFLYYYFLSKEGQKRIKAINASTSLGAIYKDDVKGLLVPSIRKKEQENIAASLSDVDTLITDLQKLIRKKKDIRQGTMQMLVTGKKRLDGYSGDWVKINLAKNSKLKARIGWQGLTTAEYLDEGYSFLITGTDFDGGRINWNGCHFVNYDRYAQDPNIQVSNGDLLLTKDGTIGKVAYVTDLKRPATLNSGVFLVKPITDAYVAHFMFYVLESSVFKDFLQQLSAGSTINHLYQKDLVKFDLYVPPTKEEQEAIATILFDMDSDIHKLEEKLYKYQEIKQGMMEELLTGKVRLS</sequence>
<evidence type="ECO:0000313" key="4">
    <source>
        <dbReference type="EMBL" id="QBF75127.1"/>
    </source>
</evidence>
<dbReference type="AlphaFoldDB" id="B0NJ53"/>
<dbReference type="Gene3D" id="1.10.287.1120">
    <property type="entry name" value="Bipartite methylase S protein"/>
    <property type="match status" value="1"/>
</dbReference>
<dbReference type="Proteomes" id="UP000289664">
    <property type="component" value="Chromosome"/>
</dbReference>
<dbReference type="EMBL" id="CP036170">
    <property type="protein sequence ID" value="QBF75127.1"/>
    <property type="molecule type" value="Genomic_DNA"/>
</dbReference>
<keyword evidence="3" id="KW-0238">DNA-binding</keyword>
<reference evidence="4 5" key="1">
    <citation type="journal article" date="2019" name="Appl. Environ. Microbiol.">
        <title>Clostridium scindens ATCC 35704: integration of nutritional requirements, the complete genome sequence, and global transcriptional responses to bile acids.</title>
        <authorList>
            <person name="Devendran S."/>
            <person name="Shrestha R."/>
            <person name="Alves J.M.P."/>
            <person name="Wolf P.G."/>
            <person name="Ly L."/>
            <person name="Hernandez A.G."/>
            <person name="Mendez-Garcia C."/>
            <person name="Inboden A."/>
            <person name="Wiley J."/>
            <person name="Paul O."/>
            <person name="Allen A."/>
            <person name="Springer E."/>
            <person name="Wright C.L."/>
            <person name="Fields C.J."/>
            <person name="Daniel S.L."/>
            <person name="Ridlon J.M."/>
        </authorList>
    </citation>
    <scope>NUCLEOTIDE SEQUENCE [LARGE SCALE GENOMIC DNA]</scope>
    <source>
        <strain evidence="4 5">ATCC 35704</strain>
    </source>
</reference>
<proteinExistence type="inferred from homology"/>
<evidence type="ECO:0000256" key="2">
    <source>
        <dbReference type="ARBA" id="ARBA00022747"/>
    </source>
</evidence>
<dbReference type="PANTHER" id="PTHR30408:SF12">
    <property type="entry name" value="TYPE I RESTRICTION ENZYME MJAVIII SPECIFICITY SUBUNIT"/>
    <property type="match status" value="1"/>
</dbReference>
<dbReference type="RefSeq" id="WP_004608195.1">
    <property type="nucleotide sequence ID" value="NZ_CP036170.1"/>
</dbReference>
<dbReference type="InterPro" id="IPR052021">
    <property type="entry name" value="Type-I_RS_S_subunit"/>
</dbReference>
<dbReference type="InterPro" id="IPR044946">
    <property type="entry name" value="Restrct_endonuc_typeI_TRD_sf"/>
</dbReference>
<dbReference type="GO" id="GO:0003677">
    <property type="term" value="F:DNA binding"/>
    <property type="evidence" value="ECO:0007669"/>
    <property type="project" value="UniProtKB-KW"/>
</dbReference>
<dbReference type="SUPFAM" id="SSF116734">
    <property type="entry name" value="DNA methylase specificity domain"/>
    <property type="match status" value="2"/>
</dbReference>
<dbReference type="REBASE" id="303164">
    <property type="entry name" value="S.Csc35704II"/>
</dbReference>
<dbReference type="PANTHER" id="PTHR30408">
    <property type="entry name" value="TYPE-1 RESTRICTION ENZYME ECOKI SPECIFICITY PROTEIN"/>
    <property type="match status" value="1"/>
</dbReference>
<dbReference type="InterPro" id="IPR000055">
    <property type="entry name" value="Restrct_endonuc_typeI_TRD"/>
</dbReference>
<gene>
    <name evidence="4" type="ORF">HDCHBGLK_02536</name>
</gene>
<keyword evidence="5" id="KW-1185">Reference proteome</keyword>
<organism evidence="4 5">
    <name type="scientific">Clostridium scindens (strain ATCC 35704 / DSM 5676 / VPI 13733 / 19)</name>
    <dbReference type="NCBI Taxonomy" id="411468"/>
    <lineage>
        <taxon>Bacteria</taxon>
        <taxon>Bacillati</taxon>
        <taxon>Bacillota</taxon>
        <taxon>Clostridia</taxon>
        <taxon>Lachnospirales</taxon>
        <taxon>Lachnospiraceae</taxon>
    </lineage>
</organism>
<name>B0NJ53_CLOS5</name>
<dbReference type="OrthoDB" id="9811611at2"/>
<dbReference type="STRING" id="411468.CLOSCI_03532"/>
<protein>
    <submittedName>
        <fullName evidence="4">Uncharacterized protein</fullName>
    </submittedName>
</protein>
<accession>B0NJ53</accession>
<dbReference type="HOGENOM" id="CLU_021095_10_5_9"/>
<dbReference type="GO" id="GO:0009307">
    <property type="term" value="P:DNA restriction-modification system"/>
    <property type="evidence" value="ECO:0007669"/>
    <property type="project" value="UniProtKB-KW"/>
</dbReference>
<evidence type="ECO:0000256" key="1">
    <source>
        <dbReference type="ARBA" id="ARBA00010923"/>
    </source>
</evidence>
<dbReference type="Gene3D" id="3.90.220.20">
    <property type="entry name" value="DNA methylase specificity domains"/>
    <property type="match status" value="2"/>
</dbReference>
<keyword evidence="2" id="KW-0680">Restriction system</keyword>
<evidence type="ECO:0000256" key="3">
    <source>
        <dbReference type="ARBA" id="ARBA00023125"/>
    </source>
</evidence>
<dbReference type="GeneID" id="62696733"/>